<keyword evidence="6" id="KW-1185">Reference proteome</keyword>
<feature type="domain" description="PABS" evidence="4">
    <location>
        <begin position="55"/>
        <end position="296"/>
    </location>
</feature>
<evidence type="ECO:0000313" key="5">
    <source>
        <dbReference type="EMBL" id="KAL1529872.1"/>
    </source>
</evidence>
<dbReference type="InterPro" id="IPR035246">
    <property type="entry name" value="Spermidine_synt_N"/>
</dbReference>
<protein>
    <recommendedName>
        <fullName evidence="4">PABS domain-containing protein</fullName>
    </recommendedName>
</protein>
<evidence type="ECO:0000256" key="2">
    <source>
        <dbReference type="ARBA" id="ARBA00022679"/>
    </source>
</evidence>
<keyword evidence="3" id="KW-0620">Polyamine biosynthesis</keyword>
<evidence type="ECO:0000259" key="4">
    <source>
        <dbReference type="PROSITE" id="PS51006"/>
    </source>
</evidence>
<dbReference type="InterPro" id="IPR030374">
    <property type="entry name" value="PABS"/>
</dbReference>
<dbReference type="Pfam" id="PF01564">
    <property type="entry name" value="Spermine_synth"/>
    <property type="match status" value="1"/>
</dbReference>
<dbReference type="PANTHER" id="PTHR11558">
    <property type="entry name" value="SPERMIDINE/SPERMINE SYNTHASE"/>
    <property type="match status" value="1"/>
</dbReference>
<dbReference type="SUPFAM" id="SSF53335">
    <property type="entry name" value="S-adenosyl-L-methionine-dependent methyltransferases"/>
    <property type="match status" value="1"/>
</dbReference>
<dbReference type="GO" id="GO:0004766">
    <property type="term" value="F:spermidine synthase activity"/>
    <property type="evidence" value="ECO:0007669"/>
    <property type="project" value="TreeGrafter"/>
</dbReference>
<dbReference type="GO" id="GO:0005829">
    <property type="term" value="C:cytosol"/>
    <property type="evidence" value="ECO:0007669"/>
    <property type="project" value="TreeGrafter"/>
</dbReference>
<dbReference type="GO" id="GO:0008295">
    <property type="term" value="P:spermidine biosynthetic process"/>
    <property type="evidence" value="ECO:0007669"/>
    <property type="project" value="TreeGrafter"/>
</dbReference>
<reference evidence="5 6" key="1">
    <citation type="journal article" date="2024" name="Science">
        <title>Giant polyketide synthase enzymes in the biosynthesis of giant marine polyether toxins.</title>
        <authorList>
            <person name="Fallon T.R."/>
            <person name="Shende V.V."/>
            <person name="Wierzbicki I.H."/>
            <person name="Pendleton A.L."/>
            <person name="Watervoot N.F."/>
            <person name="Auber R.P."/>
            <person name="Gonzalez D.J."/>
            <person name="Wisecaver J.H."/>
            <person name="Moore B.S."/>
        </authorList>
    </citation>
    <scope>NUCLEOTIDE SEQUENCE [LARGE SCALE GENOMIC DNA]</scope>
    <source>
        <strain evidence="5 6">12B1</strain>
    </source>
</reference>
<dbReference type="CDD" id="cd02440">
    <property type="entry name" value="AdoMet_MTases"/>
    <property type="match status" value="1"/>
</dbReference>
<dbReference type="PROSITE" id="PS51006">
    <property type="entry name" value="PABS_2"/>
    <property type="match status" value="1"/>
</dbReference>
<dbReference type="Pfam" id="PF17284">
    <property type="entry name" value="Spermine_synt_N"/>
    <property type="match status" value="1"/>
</dbReference>
<evidence type="ECO:0000256" key="1">
    <source>
        <dbReference type="ARBA" id="ARBA00007867"/>
    </source>
</evidence>
<comment type="caution">
    <text evidence="5">The sequence shown here is derived from an EMBL/GenBank/DDBJ whole genome shotgun (WGS) entry which is preliminary data.</text>
</comment>
<proteinExistence type="inferred from homology"/>
<gene>
    <name evidence="5" type="ORF">AB1Y20_000802</name>
</gene>
<dbReference type="InterPro" id="IPR037163">
    <property type="entry name" value="Spermidine_synt_N_sf"/>
</dbReference>
<comment type="similarity">
    <text evidence="1">Belongs to the spermidine/spermine synthase family.</text>
</comment>
<dbReference type="InterPro" id="IPR029063">
    <property type="entry name" value="SAM-dependent_MTases_sf"/>
</dbReference>
<dbReference type="AlphaFoldDB" id="A0AB34K973"/>
<name>A0AB34K973_PRYPA</name>
<dbReference type="Gene3D" id="3.40.50.150">
    <property type="entry name" value="Vaccinia Virus protein VP39"/>
    <property type="match status" value="1"/>
</dbReference>
<keyword evidence="2 3" id="KW-0808">Transferase</keyword>
<accession>A0AB34K973</accession>
<dbReference type="Gene3D" id="2.30.140.10">
    <property type="entry name" value="Spermidine synthase, tetramerisation domain"/>
    <property type="match status" value="1"/>
</dbReference>
<sequence>MARGVKLRLHWRRLALAAIAPFVLYFAVRYARSPAACPRGFLCVPNAVGGSPSAARPYVEFSEVTSTATVYRVSSLVKSVQTPYQLVQVYDTLFFGKILTIDGALMITERDEMNYHETLVHTVMAYLPEAKRVLVIGGGDGGTVTQLVKHPNLVQIVWCEIDDVVVQFAREFFPRQTKALQDPRVRLVVQNAASFVQEAQYPIAQLNNGTFDAILIDSTDFNAAEPLFSTAFYNDCKHLLSPKGILAFNLDSPQWGQVRVATASEQMSRLFRNAYIFQVYQPTYASGHYSFMFASDEVHPFRTKPDWTAFLRKRIVTSYYNPDVHYASFLLATQLQTVLHGVPRLHQVAPDIFPYYDVPGVLGWPVATREST</sequence>
<feature type="active site" description="Proton acceptor" evidence="3">
    <location>
        <position position="217"/>
    </location>
</feature>
<dbReference type="PANTHER" id="PTHR11558:SF11">
    <property type="entry name" value="SPERMIDINE SYNTHASE"/>
    <property type="match status" value="1"/>
</dbReference>
<evidence type="ECO:0000313" key="6">
    <source>
        <dbReference type="Proteomes" id="UP001515480"/>
    </source>
</evidence>
<dbReference type="InterPro" id="IPR001045">
    <property type="entry name" value="Spermi_synthase"/>
</dbReference>
<dbReference type="Proteomes" id="UP001515480">
    <property type="component" value="Unassembled WGS sequence"/>
</dbReference>
<organism evidence="5 6">
    <name type="scientific">Prymnesium parvum</name>
    <name type="common">Toxic golden alga</name>
    <dbReference type="NCBI Taxonomy" id="97485"/>
    <lineage>
        <taxon>Eukaryota</taxon>
        <taxon>Haptista</taxon>
        <taxon>Haptophyta</taxon>
        <taxon>Prymnesiophyceae</taxon>
        <taxon>Prymnesiales</taxon>
        <taxon>Prymnesiaceae</taxon>
        <taxon>Prymnesium</taxon>
    </lineage>
</organism>
<dbReference type="HAMAP" id="MF_00198">
    <property type="entry name" value="Spermidine_synth"/>
    <property type="match status" value="1"/>
</dbReference>
<evidence type="ECO:0000256" key="3">
    <source>
        <dbReference type="PROSITE-ProRule" id="PRU00354"/>
    </source>
</evidence>
<dbReference type="EMBL" id="JBGBPQ010000001">
    <property type="protein sequence ID" value="KAL1529872.1"/>
    <property type="molecule type" value="Genomic_DNA"/>
</dbReference>